<keyword evidence="8" id="KW-0456">Lyase</keyword>
<comment type="cofactor">
    <cofactor evidence="1">
        <name>[4Fe-4S] cluster</name>
        <dbReference type="ChEBI" id="CHEBI:49883"/>
    </cofactor>
</comment>
<organism evidence="8 9">
    <name type="scientific">Candidatus Falkowbacteria bacterium GW2011_GWF2_39_8</name>
    <dbReference type="NCBI Taxonomy" id="1618642"/>
    <lineage>
        <taxon>Bacteria</taxon>
        <taxon>Candidatus Falkowiibacteriota</taxon>
    </lineage>
</organism>
<sequence length="180" mass="19768">MKFFKLLNYLFFSSKVTEKKAEIIKDLGEKTYEELGAEIKDNIKRLYNGRSLRIRAVDGGSTNAEEIELTALNNAYYDIDRFGLSFVASPRHADMLFVTGPVTRNLETAVRTTYEAAPQPCIVVAVGDGACTGGIWKDSYAVVGPVEAVIPVHVRIPGDPPTPTAILQGVLEALHNQLQK</sequence>
<evidence type="ECO:0000256" key="4">
    <source>
        <dbReference type="ARBA" id="ARBA00022723"/>
    </source>
</evidence>
<dbReference type="GO" id="GO:0016829">
    <property type="term" value="F:lyase activity"/>
    <property type="evidence" value="ECO:0007669"/>
    <property type="project" value="UniProtKB-KW"/>
</dbReference>
<reference evidence="8 9" key="1">
    <citation type="journal article" date="2015" name="Nature">
        <title>rRNA introns, odd ribosomes, and small enigmatic genomes across a large radiation of phyla.</title>
        <authorList>
            <person name="Brown C.T."/>
            <person name="Hug L.A."/>
            <person name="Thomas B.C."/>
            <person name="Sharon I."/>
            <person name="Castelle C.J."/>
            <person name="Singh A."/>
            <person name="Wilkins M.J."/>
            <person name="Williams K.H."/>
            <person name="Banfield J.F."/>
        </authorList>
    </citation>
    <scope>NUCLEOTIDE SEQUENCE [LARGE SCALE GENOMIC DNA]</scope>
</reference>
<keyword evidence="4" id="KW-0479">Metal-binding</keyword>
<evidence type="ECO:0000256" key="3">
    <source>
        <dbReference type="ARBA" id="ARBA00022485"/>
    </source>
</evidence>
<dbReference type="InterPro" id="IPR052375">
    <property type="entry name" value="Complex_I_20kDa-like"/>
</dbReference>
<keyword evidence="3" id="KW-0004">4Fe-4S</keyword>
<dbReference type="SUPFAM" id="SSF56770">
    <property type="entry name" value="HydA/Nqo6-like"/>
    <property type="match status" value="1"/>
</dbReference>
<keyword evidence="6" id="KW-0411">Iron-sulfur</keyword>
<evidence type="ECO:0000256" key="5">
    <source>
        <dbReference type="ARBA" id="ARBA00023004"/>
    </source>
</evidence>
<dbReference type="GO" id="GO:0051539">
    <property type="term" value="F:4 iron, 4 sulfur cluster binding"/>
    <property type="evidence" value="ECO:0007669"/>
    <property type="project" value="UniProtKB-KW"/>
</dbReference>
<proteinExistence type="inferred from homology"/>
<protein>
    <submittedName>
        <fullName evidence="8">Formate hydrogenlyase subunit 7</fullName>
    </submittedName>
</protein>
<dbReference type="PANTHER" id="PTHR42989:SF1">
    <property type="entry name" value="FORMATE HYDROGENLYASE SUBUNIT 7-RELATED"/>
    <property type="match status" value="1"/>
</dbReference>
<dbReference type="PANTHER" id="PTHR42989">
    <property type="entry name" value="HYDROGENASE-4 COMPONENT I"/>
    <property type="match status" value="1"/>
</dbReference>
<evidence type="ECO:0000259" key="7">
    <source>
        <dbReference type="Pfam" id="PF01058"/>
    </source>
</evidence>
<gene>
    <name evidence="8" type="ORF">UT64_C0024G0008</name>
</gene>
<dbReference type="EMBL" id="LBXO01000024">
    <property type="protein sequence ID" value="KKR32739.1"/>
    <property type="molecule type" value="Genomic_DNA"/>
</dbReference>
<dbReference type="Proteomes" id="UP000034137">
    <property type="component" value="Unassembled WGS sequence"/>
</dbReference>
<dbReference type="Gene3D" id="3.40.50.12280">
    <property type="match status" value="1"/>
</dbReference>
<feature type="domain" description="NADH:ubiquinone oxidoreductase-like 20kDa subunit" evidence="7">
    <location>
        <begin position="65"/>
        <end position="172"/>
    </location>
</feature>
<dbReference type="InterPro" id="IPR006137">
    <property type="entry name" value="NADH_UbQ_OxRdtase-like_20kDa"/>
</dbReference>
<evidence type="ECO:0000313" key="9">
    <source>
        <dbReference type="Proteomes" id="UP000034137"/>
    </source>
</evidence>
<dbReference type="Pfam" id="PF01058">
    <property type="entry name" value="Oxidored_q6"/>
    <property type="match status" value="1"/>
</dbReference>
<comment type="similarity">
    <text evidence="2">Belongs to the complex I 20 kDa subunit family.</text>
</comment>
<comment type="caution">
    <text evidence="8">The sequence shown here is derived from an EMBL/GenBank/DDBJ whole genome shotgun (WGS) entry which is preliminary data.</text>
</comment>
<evidence type="ECO:0000256" key="6">
    <source>
        <dbReference type="ARBA" id="ARBA00023014"/>
    </source>
</evidence>
<accession>A0A0G0PX79</accession>
<name>A0A0G0PX79_9BACT</name>
<dbReference type="GO" id="GO:0046872">
    <property type="term" value="F:metal ion binding"/>
    <property type="evidence" value="ECO:0007669"/>
    <property type="project" value="UniProtKB-KW"/>
</dbReference>
<evidence type="ECO:0000256" key="2">
    <source>
        <dbReference type="ARBA" id="ARBA00009173"/>
    </source>
</evidence>
<dbReference type="AlphaFoldDB" id="A0A0G0PX79"/>
<keyword evidence="5" id="KW-0408">Iron</keyword>
<evidence type="ECO:0000313" key="8">
    <source>
        <dbReference type="EMBL" id="KKR32739.1"/>
    </source>
</evidence>
<evidence type="ECO:0000256" key="1">
    <source>
        <dbReference type="ARBA" id="ARBA00001966"/>
    </source>
</evidence>